<dbReference type="InterPro" id="IPR000014">
    <property type="entry name" value="PAS"/>
</dbReference>
<evidence type="ECO:0000313" key="5">
    <source>
        <dbReference type="Proteomes" id="UP000318937"/>
    </source>
</evidence>
<feature type="domain" description="GGDEF" evidence="3">
    <location>
        <begin position="316"/>
        <end position="448"/>
    </location>
</feature>
<evidence type="ECO:0000259" key="3">
    <source>
        <dbReference type="PROSITE" id="PS50887"/>
    </source>
</evidence>
<dbReference type="NCBIfam" id="TIGR00229">
    <property type="entry name" value="sensory_box"/>
    <property type="match status" value="1"/>
</dbReference>
<dbReference type="Pfam" id="PF00990">
    <property type="entry name" value="GGDEF"/>
    <property type="match status" value="1"/>
</dbReference>
<dbReference type="InterPro" id="IPR035965">
    <property type="entry name" value="PAS-like_dom_sf"/>
</dbReference>
<comment type="caution">
    <text evidence="4">The sequence shown here is derived from an EMBL/GenBank/DDBJ whole genome shotgun (WGS) entry which is preliminary data.</text>
</comment>
<dbReference type="Gene3D" id="3.30.70.270">
    <property type="match status" value="1"/>
</dbReference>
<dbReference type="InterPro" id="IPR013655">
    <property type="entry name" value="PAS_fold_3"/>
</dbReference>
<dbReference type="PROSITE" id="PS50113">
    <property type="entry name" value="PAC"/>
    <property type="match status" value="1"/>
</dbReference>
<evidence type="ECO:0000259" key="2">
    <source>
        <dbReference type="PROSITE" id="PS50113"/>
    </source>
</evidence>
<keyword evidence="5" id="KW-1185">Reference proteome</keyword>
<proteinExistence type="predicted"/>
<dbReference type="PANTHER" id="PTHR45138">
    <property type="entry name" value="REGULATORY COMPONENTS OF SENSORY TRANSDUCTION SYSTEM"/>
    <property type="match status" value="1"/>
</dbReference>
<dbReference type="NCBIfam" id="TIGR00254">
    <property type="entry name" value="GGDEF"/>
    <property type="match status" value="1"/>
</dbReference>
<dbReference type="CDD" id="cd01949">
    <property type="entry name" value="GGDEF"/>
    <property type="match status" value="1"/>
</dbReference>
<dbReference type="RefSeq" id="WP_142605071.1">
    <property type="nucleotide sequence ID" value="NZ_VDGG01000002.1"/>
</dbReference>
<dbReference type="PANTHER" id="PTHR45138:SF9">
    <property type="entry name" value="DIGUANYLATE CYCLASE DGCM-RELATED"/>
    <property type="match status" value="1"/>
</dbReference>
<dbReference type="PROSITE" id="PS50112">
    <property type="entry name" value="PAS"/>
    <property type="match status" value="1"/>
</dbReference>
<reference evidence="4 5" key="1">
    <citation type="submission" date="2019-05" db="EMBL/GenBank/DDBJ databases">
        <title>Psychrobacillus vulpis sp. nov., a new species isolated from feces of a red fox that inhabits in The Tablas de Daimiel Natural Park, Albacete, Spain.</title>
        <authorList>
            <person name="Rodriguez M."/>
            <person name="Reina J.C."/>
            <person name="Bejar V."/>
            <person name="Llamas I."/>
        </authorList>
    </citation>
    <scope>NUCLEOTIDE SEQUENCE [LARGE SCALE GENOMIC DNA]</scope>
    <source>
        <strain evidence="4 5">NHI-2</strain>
    </source>
</reference>
<protein>
    <submittedName>
        <fullName evidence="4">Diguanylate cyclase</fullName>
    </submittedName>
</protein>
<dbReference type="Gene3D" id="3.30.450.20">
    <property type="entry name" value="PAS domain"/>
    <property type="match status" value="2"/>
</dbReference>
<dbReference type="InterPro" id="IPR000160">
    <property type="entry name" value="GGDEF_dom"/>
</dbReference>
<dbReference type="InterPro" id="IPR000700">
    <property type="entry name" value="PAS-assoc_C"/>
</dbReference>
<dbReference type="SUPFAM" id="SSF55785">
    <property type="entry name" value="PYP-like sensor domain (PAS domain)"/>
    <property type="match status" value="2"/>
</dbReference>
<dbReference type="SMART" id="SM00267">
    <property type="entry name" value="GGDEF"/>
    <property type="match status" value="1"/>
</dbReference>
<dbReference type="PROSITE" id="PS50887">
    <property type="entry name" value="GGDEF"/>
    <property type="match status" value="1"/>
</dbReference>
<dbReference type="SUPFAM" id="SSF55073">
    <property type="entry name" value="Nucleotide cyclase"/>
    <property type="match status" value="1"/>
</dbReference>
<dbReference type="SMART" id="SM00086">
    <property type="entry name" value="PAC"/>
    <property type="match status" value="1"/>
</dbReference>
<feature type="domain" description="PAS" evidence="1">
    <location>
        <begin position="141"/>
        <end position="213"/>
    </location>
</feature>
<gene>
    <name evidence="4" type="ORF">FG383_01480</name>
</gene>
<dbReference type="FunFam" id="3.30.70.270:FF:000001">
    <property type="entry name" value="Diguanylate cyclase domain protein"/>
    <property type="match status" value="1"/>
</dbReference>
<sequence>MSQLNHYFQEAFQQSIKTGPIIFMHWFWDENMNPIDFVSPNVEAVFGYSVEELTSGKTRLIDVFVEEHQAIFISNVKTHIENKDTFWYESYEIHSKDKQIKYIRTYSYIQEEDILSNMRSVYTYVIDETALFQQLNEKELLATRYQVAIENAEEGVWEWDTELNHVFYSDDWKKMLGYESNEISNTFKEWEQLMHEDDLQNAKTTLEQYIAGQLEKYESEFRMLHKDGTYRWILSRGKIIFIQDKHLKKVMIGTHVDITEQKNTAALLLKRNEELEVLLKQIKELSITDPLTSLYNRRKILEELEEAQQTVKYTKESYSIAIIDLDFFKRINDTYGHSVGDETLKMFAAFIQINVRGQDIVGRWGGEEFFIIFPETTDVQAYDVLERLQKNFAKNPMLIKNHSITITFSAGIAGSGVDTSVDEMIKQADRALYEAKELGRNLIVKYAKKQS</sequence>
<dbReference type="CDD" id="cd00130">
    <property type="entry name" value="PAS"/>
    <property type="match status" value="2"/>
</dbReference>
<dbReference type="EMBL" id="VDGG01000002">
    <property type="protein sequence ID" value="TQR18547.1"/>
    <property type="molecule type" value="Genomic_DNA"/>
</dbReference>
<evidence type="ECO:0000259" key="1">
    <source>
        <dbReference type="PROSITE" id="PS50112"/>
    </source>
</evidence>
<dbReference type="GO" id="GO:0052621">
    <property type="term" value="F:diguanylate cyclase activity"/>
    <property type="evidence" value="ECO:0007669"/>
    <property type="project" value="TreeGrafter"/>
</dbReference>
<name>A0A544TM60_9BACI</name>
<dbReference type="Pfam" id="PF08447">
    <property type="entry name" value="PAS_3"/>
    <property type="match status" value="2"/>
</dbReference>
<dbReference type="InterPro" id="IPR029787">
    <property type="entry name" value="Nucleotide_cyclase"/>
</dbReference>
<dbReference type="InterPro" id="IPR050469">
    <property type="entry name" value="Diguanylate_Cyclase"/>
</dbReference>
<accession>A0A544TM60</accession>
<dbReference type="OrthoDB" id="9759607at2"/>
<dbReference type="AlphaFoldDB" id="A0A544TM60"/>
<feature type="domain" description="PAC" evidence="2">
    <location>
        <begin position="217"/>
        <end position="270"/>
    </location>
</feature>
<dbReference type="Proteomes" id="UP000318937">
    <property type="component" value="Unassembled WGS sequence"/>
</dbReference>
<organism evidence="4 5">
    <name type="scientific">Psychrobacillus soli</name>
    <dbReference type="NCBI Taxonomy" id="1543965"/>
    <lineage>
        <taxon>Bacteria</taxon>
        <taxon>Bacillati</taxon>
        <taxon>Bacillota</taxon>
        <taxon>Bacilli</taxon>
        <taxon>Bacillales</taxon>
        <taxon>Bacillaceae</taxon>
        <taxon>Psychrobacillus</taxon>
    </lineage>
</organism>
<dbReference type="SMART" id="SM00091">
    <property type="entry name" value="PAS"/>
    <property type="match status" value="2"/>
</dbReference>
<dbReference type="InterPro" id="IPR001610">
    <property type="entry name" value="PAC"/>
</dbReference>
<dbReference type="InterPro" id="IPR043128">
    <property type="entry name" value="Rev_trsase/Diguanyl_cyclase"/>
</dbReference>
<evidence type="ECO:0000313" key="4">
    <source>
        <dbReference type="EMBL" id="TQR18547.1"/>
    </source>
</evidence>